<dbReference type="EMBL" id="CP059732">
    <property type="protein sequence ID" value="QMW03999.1"/>
    <property type="molecule type" value="Genomic_DNA"/>
</dbReference>
<dbReference type="InterPro" id="IPR022441">
    <property type="entry name" value="Para_beta_helix_rpt-2"/>
</dbReference>
<dbReference type="PANTHER" id="PTHR36453:SF1">
    <property type="entry name" value="RIGHT HANDED BETA HELIX DOMAIN-CONTAINING PROTEIN"/>
    <property type="match status" value="1"/>
</dbReference>
<keyword evidence="6" id="KW-1185">Reference proteome</keyword>
<evidence type="ECO:0000313" key="6">
    <source>
        <dbReference type="Proteomes" id="UP000515369"/>
    </source>
</evidence>
<dbReference type="Gene3D" id="2.60.120.380">
    <property type="match status" value="1"/>
</dbReference>
<dbReference type="InterPro" id="IPR011658">
    <property type="entry name" value="PA14_dom"/>
</dbReference>
<dbReference type="GO" id="GO:0005975">
    <property type="term" value="P:carbohydrate metabolic process"/>
    <property type="evidence" value="ECO:0007669"/>
    <property type="project" value="InterPro"/>
</dbReference>
<feature type="domain" description="CBM3" evidence="3">
    <location>
        <begin position="833"/>
        <end position="984"/>
    </location>
</feature>
<dbReference type="PROSITE" id="PS51820">
    <property type="entry name" value="PA14"/>
    <property type="match status" value="1"/>
</dbReference>
<dbReference type="InterPro" id="IPR006626">
    <property type="entry name" value="PbH1"/>
</dbReference>
<dbReference type="PROSITE" id="PS51172">
    <property type="entry name" value="CBM3"/>
    <property type="match status" value="1"/>
</dbReference>
<dbReference type="InterPro" id="IPR012334">
    <property type="entry name" value="Pectin_lyas_fold"/>
</dbReference>
<dbReference type="SUPFAM" id="SSF51126">
    <property type="entry name" value="Pectin lyase-like"/>
    <property type="match status" value="1"/>
</dbReference>
<dbReference type="Proteomes" id="UP000515369">
    <property type="component" value="Chromosome"/>
</dbReference>
<feature type="region of interest" description="Disordered" evidence="1">
    <location>
        <begin position="825"/>
        <end position="849"/>
    </location>
</feature>
<dbReference type="InterPro" id="IPR037524">
    <property type="entry name" value="PA14/GLEYA"/>
</dbReference>
<dbReference type="InterPro" id="IPR008965">
    <property type="entry name" value="CBM2/CBM3_carb-bd_dom_sf"/>
</dbReference>
<name>A0A7G5GYQ7_9BACT</name>
<dbReference type="SMART" id="SM00710">
    <property type="entry name" value="PbH1"/>
    <property type="match status" value="9"/>
</dbReference>
<feature type="signal peptide" evidence="2">
    <location>
        <begin position="1"/>
        <end position="35"/>
    </location>
</feature>
<protein>
    <submittedName>
        <fullName evidence="5">Right-handed parallel beta-helix repeat-containing protein</fullName>
    </submittedName>
</protein>
<organism evidence="5 6">
    <name type="scientific">Spirosoma foliorum</name>
    <dbReference type="NCBI Taxonomy" id="2710596"/>
    <lineage>
        <taxon>Bacteria</taxon>
        <taxon>Pseudomonadati</taxon>
        <taxon>Bacteroidota</taxon>
        <taxon>Cytophagia</taxon>
        <taxon>Cytophagales</taxon>
        <taxon>Cytophagaceae</taxon>
        <taxon>Spirosoma</taxon>
    </lineage>
</organism>
<dbReference type="InterPro" id="IPR001956">
    <property type="entry name" value="CBM3"/>
</dbReference>
<evidence type="ECO:0000259" key="3">
    <source>
        <dbReference type="PROSITE" id="PS51172"/>
    </source>
</evidence>
<evidence type="ECO:0000313" key="5">
    <source>
        <dbReference type="EMBL" id="QMW03999.1"/>
    </source>
</evidence>
<dbReference type="SMART" id="SM00758">
    <property type="entry name" value="PA14"/>
    <property type="match status" value="1"/>
</dbReference>
<dbReference type="Pfam" id="PF13229">
    <property type="entry name" value="Beta_helix"/>
    <property type="match status" value="2"/>
</dbReference>
<dbReference type="Gene3D" id="2.60.40.710">
    <property type="entry name" value="Endoglucanase-like"/>
    <property type="match status" value="1"/>
</dbReference>
<dbReference type="AlphaFoldDB" id="A0A7G5GYQ7"/>
<dbReference type="SUPFAM" id="SSF49384">
    <property type="entry name" value="Carbohydrate-binding domain"/>
    <property type="match status" value="1"/>
</dbReference>
<evidence type="ECO:0000256" key="1">
    <source>
        <dbReference type="SAM" id="MobiDB-lite"/>
    </source>
</evidence>
<dbReference type="SUPFAM" id="SSF56988">
    <property type="entry name" value="Anthrax protective antigen"/>
    <property type="match status" value="1"/>
</dbReference>
<feature type="chain" id="PRO_5028997819" evidence="2">
    <location>
        <begin position="36"/>
        <end position="1082"/>
    </location>
</feature>
<sequence>MNKLYIFIKSKYCRQNLKNAAIFFLINLVTQSAWAQTTYYVASNGNDSNNGRSTSSPFQSLTKINNLVLQAGDVVLFRRGDTFRGTLQLTESGTSDSPIVIDAYGSGNKPILSGAVAVTSWSNIGNNIWQATCSSCGSQVTGLYRDNTALPLGRYPNLDASNKGYLTVQSHSGKTQLTSQQALSTNWTGGEVVYRPTQWILNRAKITSQSGNTLNLESAGNYDITNNWGYFIQNHPSALDQNGEWYYNPATKAIQLYYSQDNPNNQSIAATGYAQAINLANASYITIRNLQISQALNTGVLVTNSSNITITSNDITQAGEDGVSIQGSGQQILLEGNLIENVNNNGVAIATYQNVTFRGNIVRNIALLPGRGKSGDGNYVGFQSNSTSNTLIENNIFDNIGYHAVNFSTSTTVQRNQISNFCLTKSDGGGLYIWNGNQQALNDIHLISNTVYNGIGAPEGSPSGTSAGAHGIYLDDCTANIEVKDNTVYNCKGSGIYLHGSSSVSVTGNTSYNNSEAQISIKSANSCQPRSNSILNNIFVSRSADQYNAKYESSQNDLGSYGQFDNNVYARPFDDNLKILAVYNNTSGTALSLAQWKSQYGKDASSTNSPITYSSGNPDEYIKLLTNPTANANQVTLDGNYKNARNTGYSGQVTVPGFSSLLLFKDTTPVVTLRTPENPANAVTGLDYRYYENSWSSLPDFTTLTPVKSGTTNTVGLSVRNRDQNYGLRFTGFISVPTDGVYTFYTSSDDGSKLLIGTTEVVNNDGVHGEQERSGTIGLKAGVHSLTVVYFQGTGSQVLTVSYSGPNINKQLIPDASFRRIATTVDPQPPVTDPQPSVRAYSATKDSPKASQVTTRLELRNDSNTPINKQDLSARYWFTSDNGQLAKLYVDYAAMGSSNVQTKVVQISSVTGADSYVELKILGTGTLAAMTSLGAIDFRLVRSDYGLLDQTNDYSYMSNYGATVLNPRICVYLKGVLIYGTPPTGASGRVGAIEEPDSKLQVRVLGNPIVGPAAQVEISGVSGQGVLVEVMDLQGRRWHQQTLAQASSLEQLSIPLGSSRGLLLLKVSSAGQSQTIKMIKAE</sequence>
<gene>
    <name evidence="5" type="ORF">H3H32_03310</name>
</gene>
<dbReference type="InterPro" id="IPR036966">
    <property type="entry name" value="CBM3_sf"/>
</dbReference>
<evidence type="ECO:0000259" key="4">
    <source>
        <dbReference type="PROSITE" id="PS51820"/>
    </source>
</evidence>
<dbReference type="Pfam" id="PF07691">
    <property type="entry name" value="PA14"/>
    <property type="match status" value="1"/>
</dbReference>
<dbReference type="GO" id="GO:0030248">
    <property type="term" value="F:cellulose binding"/>
    <property type="evidence" value="ECO:0007669"/>
    <property type="project" value="InterPro"/>
</dbReference>
<dbReference type="PANTHER" id="PTHR36453">
    <property type="entry name" value="SECRETED PROTEIN-RELATED"/>
    <property type="match status" value="1"/>
</dbReference>
<dbReference type="InterPro" id="IPR039448">
    <property type="entry name" value="Beta_helix"/>
</dbReference>
<dbReference type="Pfam" id="PF00942">
    <property type="entry name" value="CBM_3"/>
    <property type="match status" value="1"/>
</dbReference>
<dbReference type="InterPro" id="IPR011050">
    <property type="entry name" value="Pectin_lyase_fold/virulence"/>
</dbReference>
<dbReference type="SMART" id="SM01067">
    <property type="entry name" value="CBM_3"/>
    <property type="match status" value="1"/>
</dbReference>
<reference evidence="5 6" key="1">
    <citation type="submission" date="2020-07" db="EMBL/GenBank/DDBJ databases">
        <title>Spirosoma foliorum sp. nov., isolated from the leaves on the Nejang mountain Korea, Republic of.</title>
        <authorList>
            <person name="Ho H."/>
            <person name="Lee Y.-J."/>
            <person name="Nurcahyanto D.-A."/>
            <person name="Kim S.-G."/>
        </authorList>
    </citation>
    <scope>NUCLEOTIDE SEQUENCE [LARGE SCALE GENOMIC DNA]</scope>
    <source>
        <strain evidence="5 6">PL0136</strain>
    </source>
</reference>
<dbReference type="NCBIfam" id="TIGR03804">
    <property type="entry name" value="para_beta_helix"/>
    <property type="match status" value="1"/>
</dbReference>
<keyword evidence="2" id="KW-0732">Signal</keyword>
<accession>A0A7G5GYQ7</accession>
<dbReference type="RefSeq" id="WP_182461255.1">
    <property type="nucleotide sequence ID" value="NZ_CP059732.1"/>
</dbReference>
<evidence type="ECO:0000256" key="2">
    <source>
        <dbReference type="SAM" id="SignalP"/>
    </source>
</evidence>
<dbReference type="Gene3D" id="2.160.20.10">
    <property type="entry name" value="Single-stranded right-handed beta-helix, Pectin lyase-like"/>
    <property type="match status" value="3"/>
</dbReference>
<feature type="domain" description="PA14" evidence="4">
    <location>
        <begin position="681"/>
        <end position="817"/>
    </location>
</feature>
<dbReference type="KEGG" id="sfol:H3H32_03310"/>
<proteinExistence type="predicted"/>